<evidence type="ECO:0000313" key="1">
    <source>
        <dbReference type="EMBL" id="KAK7084040.1"/>
    </source>
</evidence>
<proteinExistence type="predicted"/>
<gene>
    <name evidence="1" type="ORF">SK128_012926</name>
</gene>
<dbReference type="Proteomes" id="UP001381693">
    <property type="component" value="Unassembled WGS sequence"/>
</dbReference>
<name>A0AAN9AEW5_HALRR</name>
<keyword evidence="2" id="KW-1185">Reference proteome</keyword>
<dbReference type="AlphaFoldDB" id="A0AAN9AEW5"/>
<reference evidence="1 2" key="1">
    <citation type="submission" date="2023-11" db="EMBL/GenBank/DDBJ databases">
        <title>Halocaridina rubra genome assembly.</title>
        <authorList>
            <person name="Smith C."/>
        </authorList>
    </citation>
    <scope>NUCLEOTIDE SEQUENCE [LARGE SCALE GENOMIC DNA]</scope>
    <source>
        <strain evidence="1">EP-1</strain>
        <tissue evidence="1">Whole</tissue>
    </source>
</reference>
<protein>
    <submittedName>
        <fullName evidence="1">Uncharacterized protein</fullName>
    </submittedName>
</protein>
<comment type="caution">
    <text evidence="1">The sequence shown here is derived from an EMBL/GenBank/DDBJ whole genome shotgun (WGS) entry which is preliminary data.</text>
</comment>
<dbReference type="EMBL" id="JAXCGZ010002322">
    <property type="protein sequence ID" value="KAK7084040.1"/>
    <property type="molecule type" value="Genomic_DNA"/>
</dbReference>
<evidence type="ECO:0000313" key="2">
    <source>
        <dbReference type="Proteomes" id="UP001381693"/>
    </source>
</evidence>
<accession>A0AAN9AEW5</accession>
<sequence>QIGKVGMSLVIREVAAVTSKALQGTKHRLYGHTPTSSLNRDLSTLSKDKCLTVIQFRKYHCYGYKHFGLEFSVQSLDFVEGSSFQKEHFDGMTWMRTEVEILEHSGIDLFTISSENYAVDDGIGLSLGAPAFWP</sequence>
<organism evidence="1 2">
    <name type="scientific">Halocaridina rubra</name>
    <name type="common">Hawaiian red shrimp</name>
    <dbReference type="NCBI Taxonomy" id="373956"/>
    <lineage>
        <taxon>Eukaryota</taxon>
        <taxon>Metazoa</taxon>
        <taxon>Ecdysozoa</taxon>
        <taxon>Arthropoda</taxon>
        <taxon>Crustacea</taxon>
        <taxon>Multicrustacea</taxon>
        <taxon>Malacostraca</taxon>
        <taxon>Eumalacostraca</taxon>
        <taxon>Eucarida</taxon>
        <taxon>Decapoda</taxon>
        <taxon>Pleocyemata</taxon>
        <taxon>Caridea</taxon>
        <taxon>Atyoidea</taxon>
        <taxon>Atyidae</taxon>
        <taxon>Halocaridina</taxon>
    </lineage>
</organism>
<feature type="non-terminal residue" evidence="1">
    <location>
        <position position="1"/>
    </location>
</feature>